<evidence type="ECO:0000256" key="1">
    <source>
        <dbReference type="SAM" id="MobiDB-lite"/>
    </source>
</evidence>
<dbReference type="EMBL" id="GBRH01221078">
    <property type="protein sequence ID" value="JAD76817.1"/>
    <property type="molecule type" value="Transcribed_RNA"/>
</dbReference>
<reference evidence="2" key="1">
    <citation type="submission" date="2014-09" db="EMBL/GenBank/DDBJ databases">
        <authorList>
            <person name="Magalhaes I.L.F."/>
            <person name="Oliveira U."/>
            <person name="Santos F.R."/>
            <person name="Vidigal T.H.D.A."/>
            <person name="Brescovit A.D."/>
            <person name="Santos A.J."/>
        </authorList>
    </citation>
    <scope>NUCLEOTIDE SEQUENCE</scope>
    <source>
        <tissue evidence="2">Shoot tissue taken approximately 20 cm above the soil surface</tissue>
    </source>
</reference>
<protein>
    <submittedName>
        <fullName evidence="2">Uncharacterized protein</fullName>
    </submittedName>
</protein>
<reference evidence="2" key="2">
    <citation type="journal article" date="2015" name="Data Brief">
        <title>Shoot transcriptome of the giant reed, Arundo donax.</title>
        <authorList>
            <person name="Barrero R.A."/>
            <person name="Guerrero F.D."/>
            <person name="Moolhuijzen P."/>
            <person name="Goolsby J.A."/>
            <person name="Tidwell J."/>
            <person name="Bellgard S.E."/>
            <person name="Bellgard M.I."/>
        </authorList>
    </citation>
    <scope>NUCLEOTIDE SEQUENCE</scope>
    <source>
        <tissue evidence="2">Shoot tissue taken approximately 20 cm above the soil surface</tissue>
    </source>
</reference>
<feature type="region of interest" description="Disordered" evidence="1">
    <location>
        <begin position="1"/>
        <end position="75"/>
    </location>
</feature>
<organism evidence="2">
    <name type="scientific">Arundo donax</name>
    <name type="common">Giant reed</name>
    <name type="synonym">Donax arundinaceus</name>
    <dbReference type="NCBI Taxonomy" id="35708"/>
    <lineage>
        <taxon>Eukaryota</taxon>
        <taxon>Viridiplantae</taxon>
        <taxon>Streptophyta</taxon>
        <taxon>Embryophyta</taxon>
        <taxon>Tracheophyta</taxon>
        <taxon>Spermatophyta</taxon>
        <taxon>Magnoliopsida</taxon>
        <taxon>Liliopsida</taxon>
        <taxon>Poales</taxon>
        <taxon>Poaceae</taxon>
        <taxon>PACMAD clade</taxon>
        <taxon>Arundinoideae</taxon>
        <taxon>Arundineae</taxon>
        <taxon>Arundo</taxon>
    </lineage>
</organism>
<sequence>MTTRRGERAAATTISARTRSPRSTSATSSPRAPAAARRRSPGRTSSRRRRPRRRTTTMRTPTWPPRRWTERKGRRAIRADSLGRSGGFWCWMSISPYVLGT</sequence>
<evidence type="ECO:0000313" key="2">
    <source>
        <dbReference type="EMBL" id="JAD76817.1"/>
    </source>
</evidence>
<dbReference type="AlphaFoldDB" id="A0A0A9CZ85"/>
<accession>A0A0A9CZ85</accession>
<name>A0A0A9CZ85_ARUDO</name>
<feature type="compositionally biased region" description="Basic residues" evidence="1">
    <location>
        <begin position="36"/>
        <end position="56"/>
    </location>
</feature>
<feature type="compositionally biased region" description="Low complexity" evidence="1">
    <location>
        <begin position="9"/>
        <end position="35"/>
    </location>
</feature>
<proteinExistence type="predicted"/>